<comment type="catalytic activity">
    <reaction evidence="32">
        <text>L-ornithine + glyoxylate = 5-amino-2-oxopentanoate + glycine</text>
        <dbReference type="Rhea" id="RHEA:77331"/>
        <dbReference type="ChEBI" id="CHEBI:36655"/>
        <dbReference type="ChEBI" id="CHEBI:46911"/>
        <dbReference type="ChEBI" id="CHEBI:57305"/>
        <dbReference type="ChEBI" id="CHEBI:58802"/>
    </reaction>
</comment>
<dbReference type="PROSITE" id="PS00600">
    <property type="entry name" value="AA_TRANSFER_CLASS_3"/>
    <property type="match status" value="1"/>
</dbReference>
<comment type="catalytic activity">
    <reaction evidence="11">
        <text>glyoxylate + L-alanine = glycine + pyruvate</text>
        <dbReference type="Rhea" id="RHEA:24248"/>
        <dbReference type="ChEBI" id="CHEBI:15361"/>
        <dbReference type="ChEBI" id="CHEBI:36655"/>
        <dbReference type="ChEBI" id="CHEBI:57305"/>
        <dbReference type="ChEBI" id="CHEBI:57972"/>
        <dbReference type="EC" id="2.6.1.44"/>
    </reaction>
    <physiologicalReaction direction="left-to-right" evidence="11">
        <dbReference type="Rhea" id="RHEA:24249"/>
    </physiologicalReaction>
</comment>
<evidence type="ECO:0000256" key="32">
    <source>
        <dbReference type="ARBA" id="ARBA00048264"/>
    </source>
</evidence>
<evidence type="ECO:0000256" key="18">
    <source>
        <dbReference type="ARBA" id="ARBA00043669"/>
    </source>
</evidence>
<evidence type="ECO:0000256" key="21">
    <source>
        <dbReference type="ARBA" id="ARBA00043749"/>
    </source>
</evidence>
<evidence type="ECO:0000256" key="4">
    <source>
        <dbReference type="ARBA" id="ARBA00011881"/>
    </source>
</evidence>
<evidence type="ECO:0000256" key="15">
    <source>
        <dbReference type="ARBA" id="ARBA00041845"/>
    </source>
</evidence>
<dbReference type="InterPro" id="IPR015422">
    <property type="entry name" value="PyrdxlP-dep_Trfase_small"/>
</dbReference>
<comment type="subcellular location">
    <subcellularLocation>
        <location evidence="2">Mitochondrion</location>
    </subcellularLocation>
</comment>
<comment type="function">
    <text evidence="38">Multifunctional aminotransferase with a broad substrate specificity. Catalyzes the conversion of glyoxylate to glycine using alanine as the amino donor. Catalyzes metabolism of not L- but the D-isomer of D-beta-aminoisobutyric acid to generate 2-methyl-3-oxopropanoate and alanine. Catalyzes the transfer of the amino group from beta-alanine to pyruvate to yield L-alanine and 3-oxopropanoate. Can metabolize NG-monomethyl-L-arginine (NMMA), asymmetric NG,NG-dimethyl-L-arginine (ADMA) and symmetric NG,N'G-dimethyl-L-arginine (SDMA). ADMA is a potent inhibitor of nitric-oxide (NO) synthase, and this activity provides mechanism through which the kidney regulates blood pressure.</text>
</comment>
<evidence type="ECO:0000256" key="7">
    <source>
        <dbReference type="ARBA" id="ARBA00022679"/>
    </source>
</evidence>
<dbReference type="Pfam" id="PF00202">
    <property type="entry name" value="Aminotran_3"/>
    <property type="match status" value="1"/>
</dbReference>
<keyword evidence="8 39" id="KW-0663">Pyridoxal phosphate</keyword>
<evidence type="ECO:0000256" key="19">
    <source>
        <dbReference type="ARBA" id="ARBA00043679"/>
    </source>
</evidence>
<keyword evidence="6" id="KW-0032">Aminotransferase</keyword>
<dbReference type="Proteomes" id="UP000694621">
    <property type="component" value="Unplaced"/>
</dbReference>
<evidence type="ECO:0000256" key="12">
    <source>
        <dbReference type="ARBA" id="ARBA00039130"/>
    </source>
</evidence>
<evidence type="ECO:0000256" key="8">
    <source>
        <dbReference type="ARBA" id="ARBA00022898"/>
    </source>
</evidence>
<comment type="catalytic activity">
    <reaction evidence="31">
        <text>N(omega),N(omega)-dimethyl-L-arginine + glyoxylate = 5-(3,3-dimethylguanidino)-2-oxopentanoate + glycine</text>
        <dbReference type="Rhea" id="RHEA:77311"/>
        <dbReference type="ChEBI" id="CHEBI:36655"/>
        <dbReference type="ChEBI" id="CHEBI:57305"/>
        <dbReference type="ChEBI" id="CHEBI:58326"/>
        <dbReference type="ChEBI" id="CHEBI:197301"/>
    </reaction>
</comment>
<evidence type="ECO:0000256" key="16">
    <source>
        <dbReference type="ARBA" id="ARBA00042611"/>
    </source>
</evidence>
<evidence type="ECO:0000313" key="41">
    <source>
        <dbReference type="Proteomes" id="UP000694621"/>
    </source>
</evidence>
<dbReference type="InterPro" id="IPR015421">
    <property type="entry name" value="PyrdxlP-dep_Trfase_major"/>
</dbReference>
<dbReference type="InterPro" id="IPR049704">
    <property type="entry name" value="Aminotrans_3_PPA_site"/>
</dbReference>
<evidence type="ECO:0000256" key="13">
    <source>
        <dbReference type="ARBA" id="ARBA00039862"/>
    </source>
</evidence>
<comment type="catalytic activity">
    <reaction evidence="21">
        <text>N(omega),N(omega)-dimethyl-L-arginine + oxaloacetate = 5-(3,3-dimethylguanidino)-2-oxopentanoate + L-aspartate</text>
        <dbReference type="Rhea" id="RHEA:77343"/>
        <dbReference type="ChEBI" id="CHEBI:16452"/>
        <dbReference type="ChEBI" id="CHEBI:29991"/>
        <dbReference type="ChEBI" id="CHEBI:58326"/>
        <dbReference type="ChEBI" id="CHEBI:197301"/>
    </reaction>
</comment>
<evidence type="ECO:0000256" key="27">
    <source>
        <dbReference type="ARBA" id="ARBA00043826"/>
    </source>
</evidence>
<dbReference type="CDD" id="cd00610">
    <property type="entry name" value="OAT_like"/>
    <property type="match status" value="1"/>
</dbReference>
<keyword evidence="9" id="KW-0809">Transit peptide</keyword>
<comment type="cofactor">
    <cofactor evidence="1">
        <name>pyridoxal 5'-phosphate</name>
        <dbReference type="ChEBI" id="CHEBI:597326"/>
    </cofactor>
</comment>
<evidence type="ECO:0000256" key="39">
    <source>
        <dbReference type="RuleBase" id="RU003560"/>
    </source>
</evidence>
<dbReference type="GO" id="GO:0016223">
    <property type="term" value="F:beta-alanine:pyruvate transaminase activity"/>
    <property type="evidence" value="ECO:0007669"/>
    <property type="project" value="UniProtKB-EC"/>
</dbReference>
<dbReference type="InterPro" id="IPR005814">
    <property type="entry name" value="Aminotrans_3"/>
</dbReference>
<comment type="catalytic activity">
    <reaction evidence="18">
        <text>N(omega),N(omega)-dimethyl-L-arginine + pyruvate = 5-(3,3-dimethylguanidino)-2-oxopentanoate + L-alanine</text>
        <dbReference type="Rhea" id="RHEA:77303"/>
        <dbReference type="ChEBI" id="CHEBI:15361"/>
        <dbReference type="ChEBI" id="CHEBI:57972"/>
        <dbReference type="ChEBI" id="CHEBI:58326"/>
        <dbReference type="ChEBI" id="CHEBI:197301"/>
    </reaction>
</comment>
<evidence type="ECO:0000256" key="34">
    <source>
        <dbReference type="ARBA" id="ARBA00048560"/>
    </source>
</evidence>
<dbReference type="PIRSF" id="PIRSF000521">
    <property type="entry name" value="Transaminase_4ab_Lys_Orn"/>
    <property type="match status" value="1"/>
</dbReference>
<comment type="catalytic activity">
    <reaction evidence="20">
        <text>(R)-3-amino-2-methylpropanoate + pyruvate = 2-methyl-3-oxopropanoate + L-alanine</text>
        <dbReference type="Rhea" id="RHEA:18393"/>
        <dbReference type="ChEBI" id="CHEBI:15361"/>
        <dbReference type="ChEBI" id="CHEBI:57700"/>
        <dbReference type="ChEBI" id="CHEBI:57731"/>
        <dbReference type="ChEBI" id="CHEBI:57972"/>
        <dbReference type="EC" id="2.6.1.40"/>
    </reaction>
    <physiologicalReaction direction="left-to-right" evidence="20">
        <dbReference type="Rhea" id="RHEA:18394"/>
    </physiologicalReaction>
</comment>
<evidence type="ECO:0000256" key="6">
    <source>
        <dbReference type="ARBA" id="ARBA00022576"/>
    </source>
</evidence>
<evidence type="ECO:0000256" key="9">
    <source>
        <dbReference type="ARBA" id="ARBA00022946"/>
    </source>
</evidence>
<comment type="catalytic activity">
    <reaction evidence="26">
        <text>3-oxopropanoate + L-alanine = beta-alanine + pyruvate</text>
        <dbReference type="Rhea" id="RHEA:14077"/>
        <dbReference type="ChEBI" id="CHEBI:15361"/>
        <dbReference type="ChEBI" id="CHEBI:33190"/>
        <dbReference type="ChEBI" id="CHEBI:57966"/>
        <dbReference type="ChEBI" id="CHEBI:57972"/>
        <dbReference type="EC" id="2.6.1.18"/>
    </reaction>
    <physiologicalReaction direction="right-to-left" evidence="26">
        <dbReference type="Rhea" id="RHEA:14079"/>
    </physiologicalReaction>
</comment>
<dbReference type="SUPFAM" id="SSF53383">
    <property type="entry name" value="PLP-dependent transferases"/>
    <property type="match status" value="1"/>
</dbReference>
<comment type="catalytic activity">
    <reaction evidence="27">
        <text>2-oxopentanoate + N(omega),N(omega)-dimethyl-L-arginine = 5-(3,3-dimethylguanidino)-2-oxopentanoate + L-2-aminopentanoate</text>
        <dbReference type="Rhea" id="RHEA:77359"/>
        <dbReference type="ChEBI" id="CHEBI:28644"/>
        <dbReference type="ChEBI" id="CHEBI:58326"/>
        <dbReference type="ChEBI" id="CHEBI:58441"/>
        <dbReference type="ChEBI" id="CHEBI:197301"/>
    </reaction>
</comment>
<dbReference type="GO" id="GO:0019481">
    <property type="term" value="P:L-alanine catabolic process, by transamination"/>
    <property type="evidence" value="ECO:0007669"/>
    <property type="project" value="TreeGrafter"/>
</dbReference>
<evidence type="ECO:0000256" key="24">
    <source>
        <dbReference type="ARBA" id="ARBA00043777"/>
    </source>
</evidence>
<organism evidence="40 41">
    <name type="scientific">Astyanax mexicanus</name>
    <name type="common">Blind cave fish</name>
    <name type="synonym">Astyanax fasciatus mexicanus</name>
    <dbReference type="NCBI Taxonomy" id="7994"/>
    <lineage>
        <taxon>Eukaryota</taxon>
        <taxon>Metazoa</taxon>
        <taxon>Chordata</taxon>
        <taxon>Craniata</taxon>
        <taxon>Vertebrata</taxon>
        <taxon>Euteleostomi</taxon>
        <taxon>Actinopterygii</taxon>
        <taxon>Neopterygii</taxon>
        <taxon>Teleostei</taxon>
        <taxon>Ostariophysi</taxon>
        <taxon>Characiformes</taxon>
        <taxon>Characoidei</taxon>
        <taxon>Acestrorhamphidae</taxon>
        <taxon>Acestrorhamphinae</taxon>
        <taxon>Astyanax</taxon>
    </lineage>
</organism>
<dbReference type="EC" id="2.6.1.40" evidence="12"/>
<evidence type="ECO:0000256" key="33">
    <source>
        <dbReference type="ARBA" id="ARBA00048500"/>
    </source>
</evidence>
<evidence type="ECO:0000256" key="20">
    <source>
        <dbReference type="ARBA" id="ARBA00043726"/>
    </source>
</evidence>
<comment type="catalytic activity">
    <reaction evidence="25">
        <text>N(omega),N('omega)-dimethyl-L-arginine + pyruvate = 5-(3,3'-dimethylguanidino)-2-oxopentanoate + L-alanine</text>
        <dbReference type="Rhea" id="RHEA:77307"/>
        <dbReference type="ChEBI" id="CHEBI:15361"/>
        <dbReference type="ChEBI" id="CHEBI:57972"/>
        <dbReference type="ChEBI" id="CHEBI:197308"/>
        <dbReference type="ChEBI" id="CHEBI:197310"/>
    </reaction>
</comment>
<comment type="catalytic activity">
    <reaction evidence="36">
        <text>oxaloacetate + L-alanine = L-aspartate + pyruvate</text>
        <dbReference type="Rhea" id="RHEA:77347"/>
        <dbReference type="ChEBI" id="CHEBI:15361"/>
        <dbReference type="ChEBI" id="CHEBI:16452"/>
        <dbReference type="ChEBI" id="CHEBI:29991"/>
        <dbReference type="ChEBI" id="CHEBI:57972"/>
    </reaction>
</comment>
<dbReference type="GO" id="GO:0008453">
    <property type="term" value="F:alanine-glyoxylate transaminase activity"/>
    <property type="evidence" value="ECO:0007669"/>
    <property type="project" value="UniProtKB-EC"/>
</dbReference>
<dbReference type="InterPro" id="IPR015424">
    <property type="entry name" value="PyrdxlP-dep_Trfase"/>
</dbReference>
<evidence type="ECO:0000256" key="2">
    <source>
        <dbReference type="ARBA" id="ARBA00004173"/>
    </source>
</evidence>
<dbReference type="Ensembl" id="ENSAMXT00005037849.1">
    <property type="protein sequence ID" value="ENSAMXP00005034694.1"/>
    <property type="gene ID" value="ENSAMXG00005016704.1"/>
</dbReference>
<comment type="catalytic activity">
    <reaction evidence="22">
        <text>2-oxobutanoate + L-alanine = (2S)-2-aminobutanoate + pyruvate</text>
        <dbReference type="Rhea" id="RHEA:77355"/>
        <dbReference type="ChEBI" id="CHEBI:15361"/>
        <dbReference type="ChEBI" id="CHEBI:16763"/>
        <dbReference type="ChEBI" id="CHEBI:57972"/>
        <dbReference type="ChEBI" id="CHEBI:74359"/>
        <dbReference type="EC" id="2.6.1.44"/>
    </reaction>
</comment>
<dbReference type="PANTHER" id="PTHR45688:SF3">
    <property type="entry name" value="ALANINE--GLYOXYLATE AMINOTRANSFERASE 2, MITOCHONDRIAL"/>
    <property type="match status" value="1"/>
</dbReference>
<evidence type="ECO:0000256" key="30">
    <source>
        <dbReference type="ARBA" id="ARBA00044258"/>
    </source>
</evidence>
<keyword evidence="7" id="KW-0808">Transferase</keyword>
<dbReference type="Gene3D" id="3.90.1150.10">
    <property type="entry name" value="Aspartate Aminotransferase, domain 1"/>
    <property type="match status" value="2"/>
</dbReference>
<reference evidence="40" key="1">
    <citation type="submission" date="2025-08" db="UniProtKB">
        <authorList>
            <consortium name="Ensembl"/>
        </authorList>
    </citation>
    <scope>IDENTIFICATION</scope>
</reference>
<comment type="catalytic activity">
    <reaction evidence="37">
        <text>N(omega),N('omega)-dimethyl-L-arginine + glyoxylate = 5-(3,3'-dimethylguanidino)-2-oxopentanoate + glycine</text>
        <dbReference type="Rhea" id="RHEA:77315"/>
        <dbReference type="ChEBI" id="CHEBI:36655"/>
        <dbReference type="ChEBI" id="CHEBI:57305"/>
        <dbReference type="ChEBI" id="CHEBI:197308"/>
        <dbReference type="ChEBI" id="CHEBI:197310"/>
    </reaction>
</comment>
<evidence type="ECO:0000256" key="23">
    <source>
        <dbReference type="ARBA" id="ARBA00043758"/>
    </source>
</evidence>
<evidence type="ECO:0000256" key="10">
    <source>
        <dbReference type="ARBA" id="ARBA00023128"/>
    </source>
</evidence>
<comment type="catalytic activity">
    <reaction evidence="23">
        <text>N(omega)-methyl-L-arginine + pyruvate = 5-(3-methylguanidino)-2-oxopentanoate + L-alanine</text>
        <dbReference type="Rhea" id="RHEA:77319"/>
        <dbReference type="ChEBI" id="CHEBI:15361"/>
        <dbReference type="ChEBI" id="CHEBI:57972"/>
        <dbReference type="ChEBI" id="CHEBI:114953"/>
        <dbReference type="ChEBI" id="CHEBI:197314"/>
    </reaction>
</comment>
<comment type="catalytic activity">
    <reaction evidence="34">
        <text>N(omega),N(omega)-dimethyl-L-arginine + 2-oxobutanoate = 5-(3,3-dimethylguanidino)-2-oxopentanoate + (2S)-2-aminobutanoate</text>
        <dbReference type="Rhea" id="RHEA:77351"/>
        <dbReference type="ChEBI" id="CHEBI:16763"/>
        <dbReference type="ChEBI" id="CHEBI:58326"/>
        <dbReference type="ChEBI" id="CHEBI:74359"/>
        <dbReference type="ChEBI" id="CHEBI:197301"/>
    </reaction>
</comment>
<dbReference type="PANTHER" id="PTHR45688">
    <property type="match status" value="1"/>
</dbReference>
<evidence type="ECO:0000256" key="31">
    <source>
        <dbReference type="ARBA" id="ARBA00047892"/>
    </source>
</evidence>
<evidence type="ECO:0000256" key="35">
    <source>
        <dbReference type="ARBA" id="ARBA00048760"/>
    </source>
</evidence>
<dbReference type="Gene3D" id="3.40.640.10">
    <property type="entry name" value="Type I PLP-dependent aspartate aminotransferase-like (Major domain)"/>
    <property type="match status" value="1"/>
</dbReference>
<accession>A0A8B9RDE6</accession>
<comment type="similarity">
    <text evidence="3 39">Belongs to the class-III pyridoxal-phosphate-dependent aminotransferase family.</text>
</comment>
<evidence type="ECO:0000313" key="40">
    <source>
        <dbReference type="Ensembl" id="ENSAMXP00005034694.1"/>
    </source>
</evidence>
<comment type="catalytic activity">
    <reaction evidence="33">
        <text>2-oxohexanoate + N(omega),N(omega)-dimethyl-L-arginine = L-2-aminohexanoate + 5-(3,3-dimethylguanidino)-2-oxopentanoate</text>
        <dbReference type="Rhea" id="RHEA:77363"/>
        <dbReference type="ChEBI" id="CHEBI:35177"/>
        <dbReference type="ChEBI" id="CHEBI:58326"/>
        <dbReference type="ChEBI" id="CHEBI:58455"/>
        <dbReference type="ChEBI" id="CHEBI:197301"/>
    </reaction>
</comment>
<dbReference type="GO" id="GO:0047305">
    <property type="term" value="F:(R)-3-amino-2-methylpropionate-pyruvate transaminase activity"/>
    <property type="evidence" value="ECO:0007669"/>
    <property type="project" value="UniProtKB-EC"/>
</dbReference>
<evidence type="ECO:0000256" key="17">
    <source>
        <dbReference type="ARBA" id="ARBA00042669"/>
    </source>
</evidence>
<evidence type="ECO:0000256" key="3">
    <source>
        <dbReference type="ARBA" id="ARBA00008954"/>
    </source>
</evidence>
<evidence type="ECO:0000256" key="28">
    <source>
        <dbReference type="ARBA" id="ARBA00044055"/>
    </source>
</evidence>
<evidence type="ECO:0000256" key="29">
    <source>
        <dbReference type="ARBA" id="ARBA00044257"/>
    </source>
</evidence>
<proteinExistence type="inferred from homology"/>
<evidence type="ECO:0000256" key="22">
    <source>
        <dbReference type="ARBA" id="ARBA00043751"/>
    </source>
</evidence>
<sequence length="380" mass="41565">MSKQRLLEIRKQICNPMTMKVTYYKEPVFIHQGHMQWLWDMDGKRYLDLFAGVATVSVGHCNPCVSFSFQVVYLTNSGSEANDLAMLMARVHTGNHDVITLRGSYHGGSPLAIGLTSNAAYKYPVASGFGCHNVRTPQYTISILLSASYLHVFTTVFPQGVGGAVQYPKSFLKDTYKLVREKGGICIADEVQTGFGRTGSHFWGFQAHDVMPDIVTMAKGIGNGFPMGAVVTTEEIAGSFAKGVHFNTFGGNPVACAIGSSVLDTIAEDGLQENCAVVGTYLLTELAKLRDKHEIVGDVRGKGLMIGVEMVTDKVSRVPLPKEAMAEIFEDVKDMGVLIGTGGLYGQTFRIKPPMCITKEDVDFFLAVFDQALQNYETRR</sequence>
<evidence type="ECO:0000256" key="14">
    <source>
        <dbReference type="ARBA" id="ARBA00041662"/>
    </source>
</evidence>
<dbReference type="GO" id="GO:0009436">
    <property type="term" value="P:glyoxylate catabolic process"/>
    <property type="evidence" value="ECO:0007669"/>
    <property type="project" value="TreeGrafter"/>
</dbReference>
<dbReference type="GO" id="GO:0030170">
    <property type="term" value="F:pyridoxal phosphate binding"/>
    <property type="evidence" value="ECO:0007669"/>
    <property type="project" value="InterPro"/>
</dbReference>
<dbReference type="EC" id="2.6.1.18" evidence="28"/>
<evidence type="ECO:0000256" key="37">
    <source>
        <dbReference type="ARBA" id="ARBA00049480"/>
    </source>
</evidence>
<evidence type="ECO:0000256" key="11">
    <source>
        <dbReference type="ARBA" id="ARBA00033660"/>
    </source>
</evidence>
<evidence type="ECO:0000256" key="36">
    <source>
        <dbReference type="ARBA" id="ARBA00048916"/>
    </source>
</evidence>
<dbReference type="AlphaFoldDB" id="A0A8B9RDE6"/>
<comment type="catalytic activity">
    <reaction evidence="24">
        <text>L-ornithine + pyruvate = 5-amino-2-oxopentanoate + L-alanine</text>
        <dbReference type="Rhea" id="RHEA:77327"/>
        <dbReference type="ChEBI" id="CHEBI:15361"/>
        <dbReference type="ChEBI" id="CHEBI:46911"/>
        <dbReference type="ChEBI" id="CHEBI:57972"/>
        <dbReference type="ChEBI" id="CHEBI:58802"/>
    </reaction>
</comment>
<evidence type="ECO:0000256" key="1">
    <source>
        <dbReference type="ARBA" id="ARBA00001933"/>
    </source>
</evidence>
<comment type="catalytic activity">
    <reaction evidence="35">
        <text>N(omega)-methyl-L-arginine + glyoxylate = 5-(3-methylguanidino)-2-oxopentanoate + glycine</text>
        <dbReference type="Rhea" id="RHEA:77323"/>
        <dbReference type="ChEBI" id="CHEBI:36655"/>
        <dbReference type="ChEBI" id="CHEBI:57305"/>
        <dbReference type="ChEBI" id="CHEBI:114953"/>
        <dbReference type="ChEBI" id="CHEBI:197314"/>
    </reaction>
</comment>
<protein>
    <recommendedName>
        <fullName evidence="13">Alanine--glyoxylate aminotransferase 2, mitochondrial</fullName>
        <ecNumber evidence="28">2.6.1.18</ecNumber>
        <ecNumber evidence="12">2.6.1.40</ecNumber>
        <ecNumber evidence="5">2.6.1.44</ecNumber>
    </recommendedName>
    <alternativeName>
        <fullName evidence="14">(R)-3-amino-2-methylpropionate--pyruvate transaminase</fullName>
    </alternativeName>
    <alternativeName>
        <fullName evidence="16">Beta-ALAAT II</fullName>
    </alternativeName>
    <alternativeName>
        <fullName evidence="17">Beta-alanine-pyruvate aminotransferase</fullName>
    </alternativeName>
    <alternativeName>
        <fullName evidence="30">D-3-aminoisobutyrate-pyruvate aminotransferase</fullName>
    </alternativeName>
    <alternativeName>
        <fullName evidence="15">D-AIBAT</fullName>
    </alternativeName>
    <alternativeName>
        <fullName evidence="29">D-beta-aminoisobutyrate-pyruvate aminotransferase</fullName>
    </alternativeName>
</protein>
<dbReference type="GO" id="GO:0005739">
    <property type="term" value="C:mitochondrion"/>
    <property type="evidence" value="ECO:0007669"/>
    <property type="project" value="UniProtKB-SubCell"/>
</dbReference>
<evidence type="ECO:0000256" key="38">
    <source>
        <dbReference type="ARBA" id="ARBA00058068"/>
    </source>
</evidence>
<comment type="catalytic activity">
    <reaction evidence="19">
        <text>(2S)-2-aminobutanoate + glyoxylate = 2-oxobutanoate + glycine</text>
        <dbReference type="Rhea" id="RHEA:77339"/>
        <dbReference type="ChEBI" id="CHEBI:16763"/>
        <dbReference type="ChEBI" id="CHEBI:36655"/>
        <dbReference type="ChEBI" id="CHEBI:57305"/>
        <dbReference type="ChEBI" id="CHEBI:74359"/>
    </reaction>
</comment>
<evidence type="ECO:0000256" key="26">
    <source>
        <dbReference type="ARBA" id="ARBA00043825"/>
    </source>
</evidence>
<name>A0A8B9RDE6_ASTMX</name>
<keyword evidence="10" id="KW-0496">Mitochondrion</keyword>
<evidence type="ECO:0000256" key="25">
    <source>
        <dbReference type="ARBA" id="ARBA00043798"/>
    </source>
</evidence>
<comment type="subunit">
    <text evidence="4">Homotetramer.</text>
</comment>
<dbReference type="EC" id="2.6.1.44" evidence="5"/>
<evidence type="ECO:0000256" key="5">
    <source>
        <dbReference type="ARBA" id="ARBA00013049"/>
    </source>
</evidence>